<sequence>MDLRETYNRIAEDWHADHQNDDWHACGTDTLLPFLKAGGSVLDVGCGGGMKSRYFVKKGFHVVGIDFSENMIAIAKREVPSGEFYALDLHKAGTLDRMFDCIFMQAVLLHVPRQKAGDVIKAMKDLLNIGGYMYIAVKDKKPGRGEEEIKKEDNYGYAYERFFSYFSLDEIKMYMQQAGLEIVVEKVTPAGNTRWIEVIGKRLS</sequence>
<dbReference type="GO" id="GO:0032259">
    <property type="term" value="P:methylation"/>
    <property type="evidence" value="ECO:0007669"/>
    <property type="project" value="UniProtKB-KW"/>
</dbReference>
<gene>
    <name evidence="1" type="ORF">UT41_C0001G0436</name>
</gene>
<keyword evidence="1" id="KW-0830">Ubiquinone</keyword>
<dbReference type="Gene3D" id="3.40.50.150">
    <property type="entry name" value="Vaccinia Virus protein VP39"/>
    <property type="match status" value="1"/>
</dbReference>
<reference evidence="1 2" key="1">
    <citation type="journal article" date="2015" name="Nature">
        <title>rRNA introns, odd ribosomes, and small enigmatic genomes across a large radiation of phyla.</title>
        <authorList>
            <person name="Brown C.T."/>
            <person name="Hug L.A."/>
            <person name="Thomas B.C."/>
            <person name="Sharon I."/>
            <person name="Castelle C.J."/>
            <person name="Singh A."/>
            <person name="Wilkins M.J."/>
            <person name="Williams K.H."/>
            <person name="Banfield J.F."/>
        </authorList>
    </citation>
    <scope>NUCLEOTIDE SEQUENCE [LARGE SCALE GENOMIC DNA]</scope>
</reference>
<dbReference type="AlphaFoldDB" id="A0A0G0RGV4"/>
<proteinExistence type="predicted"/>
<protein>
    <submittedName>
        <fullName evidence="1">Ubiquinone/menaquinone biosynthesis methyltransferase UbiE</fullName>
    </submittedName>
</protein>
<dbReference type="SUPFAM" id="SSF53335">
    <property type="entry name" value="S-adenosyl-L-methionine-dependent methyltransferases"/>
    <property type="match status" value="1"/>
</dbReference>
<accession>A0A0G0RGV4</accession>
<dbReference type="InterPro" id="IPR029063">
    <property type="entry name" value="SAM-dependent_MTases_sf"/>
</dbReference>
<dbReference type="CDD" id="cd02440">
    <property type="entry name" value="AdoMet_MTases"/>
    <property type="match status" value="1"/>
</dbReference>
<keyword evidence="1" id="KW-0489">Methyltransferase</keyword>
<comment type="caution">
    <text evidence="1">The sequence shown here is derived from an EMBL/GenBank/DDBJ whole genome shotgun (WGS) entry which is preliminary data.</text>
</comment>
<dbReference type="PANTHER" id="PTHR43861">
    <property type="entry name" value="TRANS-ACONITATE 2-METHYLTRANSFERASE-RELATED"/>
    <property type="match status" value="1"/>
</dbReference>
<evidence type="ECO:0000313" key="1">
    <source>
        <dbReference type="EMBL" id="KKR12892.1"/>
    </source>
</evidence>
<keyword evidence="1" id="KW-0808">Transferase</keyword>
<evidence type="ECO:0000313" key="2">
    <source>
        <dbReference type="Proteomes" id="UP000034665"/>
    </source>
</evidence>
<name>A0A0G0RGV4_9BACT</name>
<dbReference type="Pfam" id="PF13489">
    <property type="entry name" value="Methyltransf_23"/>
    <property type="match status" value="1"/>
</dbReference>
<dbReference type="PANTHER" id="PTHR43861:SF1">
    <property type="entry name" value="TRANS-ACONITATE 2-METHYLTRANSFERASE"/>
    <property type="match status" value="1"/>
</dbReference>
<organism evidence="1 2">
    <name type="scientific">Candidatus Wolfebacteria bacterium GW2011_GWC2_39_22</name>
    <dbReference type="NCBI Taxonomy" id="1619013"/>
    <lineage>
        <taxon>Bacteria</taxon>
        <taxon>Candidatus Wolfeibacteriota</taxon>
    </lineage>
</organism>
<dbReference type="Proteomes" id="UP000034665">
    <property type="component" value="Unassembled WGS sequence"/>
</dbReference>
<dbReference type="EMBL" id="LBWR01000001">
    <property type="protein sequence ID" value="KKR12892.1"/>
    <property type="molecule type" value="Genomic_DNA"/>
</dbReference>
<dbReference type="STRING" id="1619013.UT41_C0001G0436"/>
<dbReference type="GO" id="GO:0008168">
    <property type="term" value="F:methyltransferase activity"/>
    <property type="evidence" value="ECO:0007669"/>
    <property type="project" value="UniProtKB-KW"/>
</dbReference>